<evidence type="ECO:0000313" key="2">
    <source>
        <dbReference type="Proteomes" id="UP000717696"/>
    </source>
</evidence>
<feature type="non-terminal residue" evidence="1">
    <location>
        <position position="98"/>
    </location>
</feature>
<dbReference type="OrthoDB" id="3440371at2759"/>
<keyword evidence="2" id="KW-1185">Reference proteome</keyword>
<feature type="non-terminal residue" evidence="1">
    <location>
        <position position="1"/>
    </location>
</feature>
<reference evidence="1" key="1">
    <citation type="journal article" date="2021" name="Nat. Commun.">
        <title>Genetic determinants of endophytism in the Arabidopsis root mycobiome.</title>
        <authorList>
            <person name="Mesny F."/>
            <person name="Miyauchi S."/>
            <person name="Thiergart T."/>
            <person name="Pickel B."/>
            <person name="Atanasova L."/>
            <person name="Karlsson M."/>
            <person name="Huettel B."/>
            <person name="Barry K.W."/>
            <person name="Haridas S."/>
            <person name="Chen C."/>
            <person name="Bauer D."/>
            <person name="Andreopoulos W."/>
            <person name="Pangilinan J."/>
            <person name="LaButti K."/>
            <person name="Riley R."/>
            <person name="Lipzen A."/>
            <person name="Clum A."/>
            <person name="Drula E."/>
            <person name="Henrissat B."/>
            <person name="Kohler A."/>
            <person name="Grigoriev I.V."/>
            <person name="Martin F.M."/>
            <person name="Hacquard S."/>
        </authorList>
    </citation>
    <scope>NUCLEOTIDE SEQUENCE</scope>
    <source>
        <strain evidence="1">MPI-CAGE-AT-0021</strain>
    </source>
</reference>
<protein>
    <submittedName>
        <fullName evidence="1">Uncharacterized protein</fullName>
    </submittedName>
</protein>
<dbReference type="Proteomes" id="UP000717696">
    <property type="component" value="Unassembled WGS sequence"/>
</dbReference>
<comment type="caution">
    <text evidence="1">The sequence shown here is derived from an EMBL/GenBank/DDBJ whole genome shotgun (WGS) entry which is preliminary data.</text>
</comment>
<dbReference type="EMBL" id="JAGMUU010000070">
    <property type="protein sequence ID" value="KAH7109566.1"/>
    <property type="molecule type" value="Genomic_DNA"/>
</dbReference>
<dbReference type="AlphaFoldDB" id="A0A9P9CYU3"/>
<proteinExistence type="predicted"/>
<name>A0A9P9CYU3_9HYPO</name>
<evidence type="ECO:0000313" key="1">
    <source>
        <dbReference type="EMBL" id="KAH7109566.1"/>
    </source>
</evidence>
<organism evidence="1 2">
    <name type="scientific">Dactylonectria estremocensis</name>
    <dbReference type="NCBI Taxonomy" id="1079267"/>
    <lineage>
        <taxon>Eukaryota</taxon>
        <taxon>Fungi</taxon>
        <taxon>Dikarya</taxon>
        <taxon>Ascomycota</taxon>
        <taxon>Pezizomycotina</taxon>
        <taxon>Sordariomycetes</taxon>
        <taxon>Hypocreomycetidae</taxon>
        <taxon>Hypocreales</taxon>
        <taxon>Nectriaceae</taxon>
        <taxon>Dactylonectria</taxon>
    </lineage>
</organism>
<gene>
    <name evidence="1" type="ORF">B0J13DRAFT_402361</name>
</gene>
<accession>A0A9P9CYU3</accession>
<sequence>VEMPFESTQTDHIEVAERNETTPWLQHTRWPELFRNRPLDVIAASAQQPGPARGEDYLLGQWKESPFWSSADTEAQLRILLQGLDVMFDRARATLART</sequence>